<dbReference type="GO" id="GO:0005524">
    <property type="term" value="F:ATP binding"/>
    <property type="evidence" value="ECO:0007669"/>
    <property type="project" value="UniProtKB-KW"/>
</dbReference>
<dbReference type="InterPro" id="IPR001789">
    <property type="entry name" value="Sig_transdc_resp-reg_receiver"/>
</dbReference>
<evidence type="ECO:0000256" key="4">
    <source>
        <dbReference type="ARBA" id="ARBA00023012"/>
    </source>
</evidence>
<dbReference type="SUPFAM" id="SSF52172">
    <property type="entry name" value="CheY-like"/>
    <property type="match status" value="1"/>
</dbReference>
<evidence type="ECO:0000256" key="7">
    <source>
        <dbReference type="ARBA" id="ARBA00023163"/>
    </source>
</evidence>
<evidence type="ECO:0000259" key="10">
    <source>
        <dbReference type="PROSITE" id="PS50110"/>
    </source>
</evidence>
<dbReference type="PANTHER" id="PTHR32071">
    <property type="entry name" value="TRANSCRIPTIONAL REGULATORY PROTEIN"/>
    <property type="match status" value="1"/>
</dbReference>
<dbReference type="InterPro" id="IPR002078">
    <property type="entry name" value="Sigma_54_int"/>
</dbReference>
<dbReference type="InterPro" id="IPR025943">
    <property type="entry name" value="Sigma_54_int_dom_ATP-bd_2"/>
</dbReference>
<dbReference type="InterPro" id="IPR027417">
    <property type="entry name" value="P-loop_NTPase"/>
</dbReference>
<feature type="domain" description="Sigma-54 factor interaction" evidence="9">
    <location>
        <begin position="143"/>
        <end position="372"/>
    </location>
</feature>
<dbReference type="EMBL" id="BLVO01000013">
    <property type="protein sequence ID" value="GFM33479.1"/>
    <property type="molecule type" value="Genomic_DNA"/>
</dbReference>
<feature type="domain" description="Response regulatory" evidence="10">
    <location>
        <begin position="5"/>
        <end position="119"/>
    </location>
</feature>
<dbReference type="InterPro" id="IPR003593">
    <property type="entry name" value="AAA+_ATPase"/>
</dbReference>
<dbReference type="InterPro" id="IPR009057">
    <property type="entry name" value="Homeodomain-like_sf"/>
</dbReference>
<dbReference type="SMART" id="SM00448">
    <property type="entry name" value="REC"/>
    <property type="match status" value="1"/>
</dbReference>
<dbReference type="PRINTS" id="PR01590">
    <property type="entry name" value="HTHFIS"/>
</dbReference>
<dbReference type="Gene3D" id="1.10.10.60">
    <property type="entry name" value="Homeodomain-like"/>
    <property type="match status" value="1"/>
</dbReference>
<dbReference type="FunFam" id="3.40.50.300:FF:000006">
    <property type="entry name" value="DNA-binding transcriptional regulator NtrC"/>
    <property type="match status" value="1"/>
</dbReference>
<dbReference type="PROSITE" id="PS00688">
    <property type="entry name" value="SIGMA54_INTERACT_3"/>
    <property type="match status" value="1"/>
</dbReference>
<evidence type="ECO:0000313" key="11">
    <source>
        <dbReference type="EMBL" id="GFM33479.1"/>
    </source>
</evidence>
<dbReference type="InterPro" id="IPR011006">
    <property type="entry name" value="CheY-like_superfamily"/>
</dbReference>
<evidence type="ECO:0000256" key="6">
    <source>
        <dbReference type="ARBA" id="ARBA00023125"/>
    </source>
</evidence>
<evidence type="ECO:0000256" key="5">
    <source>
        <dbReference type="ARBA" id="ARBA00023015"/>
    </source>
</evidence>
<comment type="caution">
    <text evidence="11">The sequence shown here is derived from an EMBL/GenBank/DDBJ whole genome shotgun (WGS) entry which is preliminary data.</text>
</comment>
<dbReference type="Pfam" id="PF00158">
    <property type="entry name" value="Sigma54_activat"/>
    <property type="match status" value="1"/>
</dbReference>
<dbReference type="InterPro" id="IPR058031">
    <property type="entry name" value="AAA_lid_NorR"/>
</dbReference>
<dbReference type="Gene3D" id="3.40.50.300">
    <property type="entry name" value="P-loop containing nucleotide triphosphate hydrolases"/>
    <property type="match status" value="1"/>
</dbReference>
<dbReference type="GO" id="GO:0006355">
    <property type="term" value="P:regulation of DNA-templated transcription"/>
    <property type="evidence" value="ECO:0007669"/>
    <property type="project" value="InterPro"/>
</dbReference>
<proteinExistence type="predicted"/>
<keyword evidence="3" id="KW-0067">ATP-binding</keyword>
<evidence type="ECO:0000256" key="1">
    <source>
        <dbReference type="ARBA" id="ARBA00022553"/>
    </source>
</evidence>
<dbReference type="PANTHER" id="PTHR32071:SF119">
    <property type="entry name" value="SIGMA L-DEPENDENT TRANSCRIPTIONAL REGULATOR YPLP-RELATED"/>
    <property type="match status" value="1"/>
</dbReference>
<dbReference type="InterPro" id="IPR002197">
    <property type="entry name" value="HTH_Fis"/>
</dbReference>
<evidence type="ECO:0000256" key="2">
    <source>
        <dbReference type="ARBA" id="ARBA00022741"/>
    </source>
</evidence>
<dbReference type="SUPFAM" id="SSF52540">
    <property type="entry name" value="P-loop containing nucleoside triphosphate hydrolases"/>
    <property type="match status" value="1"/>
</dbReference>
<keyword evidence="5" id="KW-0805">Transcription regulation</keyword>
<evidence type="ECO:0000256" key="8">
    <source>
        <dbReference type="PROSITE-ProRule" id="PRU00169"/>
    </source>
</evidence>
<dbReference type="InterPro" id="IPR025944">
    <property type="entry name" value="Sigma_54_int_dom_CS"/>
</dbReference>
<protein>
    <submittedName>
        <fullName evidence="11">Sigma-54-dependent Fis family transcriptional regulator</fullName>
    </submittedName>
</protein>
<evidence type="ECO:0000256" key="3">
    <source>
        <dbReference type="ARBA" id="ARBA00022840"/>
    </source>
</evidence>
<dbReference type="Gene3D" id="3.40.50.2300">
    <property type="match status" value="1"/>
</dbReference>
<dbReference type="Pfam" id="PF25601">
    <property type="entry name" value="AAA_lid_14"/>
    <property type="match status" value="1"/>
</dbReference>
<dbReference type="InterPro" id="IPR025662">
    <property type="entry name" value="Sigma_54_int_dom_ATP-bd_1"/>
</dbReference>
<dbReference type="GO" id="GO:0043565">
    <property type="term" value="F:sequence-specific DNA binding"/>
    <property type="evidence" value="ECO:0007669"/>
    <property type="project" value="InterPro"/>
</dbReference>
<evidence type="ECO:0000259" key="9">
    <source>
        <dbReference type="PROSITE" id="PS50045"/>
    </source>
</evidence>
<dbReference type="PROSITE" id="PS00675">
    <property type="entry name" value="SIGMA54_INTERACT_1"/>
    <property type="match status" value="1"/>
</dbReference>
<keyword evidence="2" id="KW-0547">Nucleotide-binding</keyword>
<dbReference type="AlphaFoldDB" id="A0A7J0BIK6"/>
<dbReference type="PROSITE" id="PS00676">
    <property type="entry name" value="SIGMA54_INTERACT_2"/>
    <property type="match status" value="1"/>
</dbReference>
<dbReference type="Proteomes" id="UP000503840">
    <property type="component" value="Unassembled WGS sequence"/>
</dbReference>
<dbReference type="Pfam" id="PF00072">
    <property type="entry name" value="Response_reg"/>
    <property type="match status" value="1"/>
</dbReference>
<keyword evidence="4" id="KW-0902">Two-component regulatory system</keyword>
<gene>
    <name evidence="11" type="ORF">DSM101010T_18440</name>
</gene>
<keyword evidence="12" id="KW-1185">Reference proteome</keyword>
<sequence length="455" mass="50788">MNQSRILIAEDEMIARENLTHVLTRRGADVVAVENGRKAMQALAGGEFDLVVSDLRMPDMDGMQLLEHVKSTVPDTEVIIITGYASIETAVEAMRKGAYQYLAKPIRLDEVCVMAEKALEKRRLRQEVDSLRRQLKASDAPIIIGQSPAVRALKENIAQVAPVDCTVLILGETGTGKELVARSLHAGSPRSGNRFMAVNCASFTEELLANELFGHEKSAFTGAQNIKKGLIESADKGTFFLDEVGDMPLSMQANLLRVLETRTLLRVGGTTDIPVDVRIIAATNRDLKLMVEEGSFRQDLYYRLNVITLRVPPLAERKEDVVLLASFFANRFASAFGKTITEIDDEALRILMHYPFPGNVRELENLMERAVVLCNGETIGVAHLPHDMREEQHVMRPCEGGIFEFDGIVSLDENERRYLVWVLEQTQGNKTRAAELLGLNRGSLWRKLKRFGLDE</sequence>
<accession>A0A7J0BIK6</accession>
<dbReference type="Gene3D" id="1.10.8.60">
    <property type="match status" value="1"/>
</dbReference>
<feature type="modified residue" description="4-aspartylphosphate" evidence="8">
    <location>
        <position position="54"/>
    </location>
</feature>
<dbReference type="GO" id="GO:0000160">
    <property type="term" value="P:phosphorelay signal transduction system"/>
    <property type="evidence" value="ECO:0007669"/>
    <property type="project" value="UniProtKB-KW"/>
</dbReference>
<keyword evidence="1 8" id="KW-0597">Phosphoprotein</keyword>
<keyword evidence="6" id="KW-0238">DNA-binding</keyword>
<dbReference type="RefSeq" id="WP_174405138.1">
    <property type="nucleotide sequence ID" value="NZ_BLVO01000013.1"/>
</dbReference>
<reference evidence="11 12" key="1">
    <citation type="submission" date="2020-05" db="EMBL/GenBank/DDBJ databases">
        <title>Draft genome sequence of Desulfovibrio sp. strain HN2T.</title>
        <authorList>
            <person name="Ueno A."/>
            <person name="Tamazawa S."/>
            <person name="Tamamura S."/>
            <person name="Murakami T."/>
            <person name="Kiyama T."/>
            <person name="Inomata H."/>
            <person name="Amano Y."/>
            <person name="Miyakawa K."/>
            <person name="Tamaki H."/>
            <person name="Naganuma T."/>
            <person name="Kaneko K."/>
        </authorList>
    </citation>
    <scope>NUCLEOTIDE SEQUENCE [LARGE SCALE GENOMIC DNA]</scope>
    <source>
        <strain evidence="11 12">HN2</strain>
    </source>
</reference>
<dbReference type="SMART" id="SM00382">
    <property type="entry name" value="AAA"/>
    <property type="match status" value="1"/>
</dbReference>
<dbReference type="SUPFAM" id="SSF46689">
    <property type="entry name" value="Homeodomain-like"/>
    <property type="match status" value="1"/>
</dbReference>
<dbReference type="FunFam" id="3.40.50.2300:FF:000018">
    <property type="entry name" value="DNA-binding transcriptional regulator NtrC"/>
    <property type="match status" value="1"/>
</dbReference>
<dbReference type="Pfam" id="PF02954">
    <property type="entry name" value="HTH_8"/>
    <property type="match status" value="1"/>
</dbReference>
<dbReference type="PROSITE" id="PS50110">
    <property type="entry name" value="RESPONSE_REGULATORY"/>
    <property type="match status" value="1"/>
</dbReference>
<name>A0A7J0BIK6_9BACT</name>
<keyword evidence="7" id="KW-0804">Transcription</keyword>
<dbReference type="PROSITE" id="PS50045">
    <property type="entry name" value="SIGMA54_INTERACT_4"/>
    <property type="match status" value="1"/>
</dbReference>
<dbReference type="CDD" id="cd00009">
    <property type="entry name" value="AAA"/>
    <property type="match status" value="1"/>
</dbReference>
<evidence type="ECO:0000313" key="12">
    <source>
        <dbReference type="Proteomes" id="UP000503840"/>
    </source>
</evidence>
<organism evidence="11 12">
    <name type="scientific">Desulfovibrio subterraneus</name>
    <dbReference type="NCBI Taxonomy" id="2718620"/>
    <lineage>
        <taxon>Bacteria</taxon>
        <taxon>Pseudomonadati</taxon>
        <taxon>Thermodesulfobacteriota</taxon>
        <taxon>Desulfovibrionia</taxon>
        <taxon>Desulfovibrionales</taxon>
        <taxon>Desulfovibrionaceae</taxon>
        <taxon>Desulfovibrio</taxon>
    </lineage>
</organism>